<name>A0A6A5VDI7_9PLEO</name>
<evidence type="ECO:0000313" key="3">
    <source>
        <dbReference type="Proteomes" id="UP000800036"/>
    </source>
</evidence>
<organism evidence="2 3">
    <name type="scientific">Bimuria novae-zelandiae CBS 107.79</name>
    <dbReference type="NCBI Taxonomy" id="1447943"/>
    <lineage>
        <taxon>Eukaryota</taxon>
        <taxon>Fungi</taxon>
        <taxon>Dikarya</taxon>
        <taxon>Ascomycota</taxon>
        <taxon>Pezizomycotina</taxon>
        <taxon>Dothideomycetes</taxon>
        <taxon>Pleosporomycetidae</taxon>
        <taxon>Pleosporales</taxon>
        <taxon>Massarineae</taxon>
        <taxon>Didymosphaeriaceae</taxon>
        <taxon>Bimuria</taxon>
    </lineage>
</organism>
<feature type="region of interest" description="Disordered" evidence="1">
    <location>
        <begin position="136"/>
        <end position="211"/>
    </location>
</feature>
<feature type="compositionally biased region" description="Polar residues" evidence="1">
    <location>
        <begin position="1"/>
        <end position="10"/>
    </location>
</feature>
<feature type="region of interest" description="Disordered" evidence="1">
    <location>
        <begin position="319"/>
        <end position="355"/>
    </location>
</feature>
<feature type="compositionally biased region" description="Low complexity" evidence="1">
    <location>
        <begin position="152"/>
        <end position="164"/>
    </location>
</feature>
<reference evidence="2" key="1">
    <citation type="journal article" date="2020" name="Stud. Mycol.">
        <title>101 Dothideomycetes genomes: a test case for predicting lifestyles and emergence of pathogens.</title>
        <authorList>
            <person name="Haridas S."/>
            <person name="Albert R."/>
            <person name="Binder M."/>
            <person name="Bloem J."/>
            <person name="Labutti K."/>
            <person name="Salamov A."/>
            <person name="Andreopoulos B."/>
            <person name="Baker S."/>
            <person name="Barry K."/>
            <person name="Bills G."/>
            <person name="Bluhm B."/>
            <person name="Cannon C."/>
            <person name="Castanera R."/>
            <person name="Culley D."/>
            <person name="Daum C."/>
            <person name="Ezra D."/>
            <person name="Gonzalez J."/>
            <person name="Henrissat B."/>
            <person name="Kuo A."/>
            <person name="Liang C."/>
            <person name="Lipzen A."/>
            <person name="Lutzoni F."/>
            <person name="Magnuson J."/>
            <person name="Mondo S."/>
            <person name="Nolan M."/>
            <person name="Ohm R."/>
            <person name="Pangilinan J."/>
            <person name="Park H.-J."/>
            <person name="Ramirez L."/>
            <person name="Alfaro M."/>
            <person name="Sun H."/>
            <person name="Tritt A."/>
            <person name="Yoshinaga Y."/>
            <person name="Zwiers L.-H."/>
            <person name="Turgeon B."/>
            <person name="Goodwin S."/>
            <person name="Spatafora J."/>
            <person name="Crous P."/>
            <person name="Grigoriev I."/>
        </authorList>
    </citation>
    <scope>NUCLEOTIDE SEQUENCE</scope>
    <source>
        <strain evidence="2">CBS 107.79</strain>
    </source>
</reference>
<gene>
    <name evidence="2" type="ORF">BU23DRAFT_76560</name>
</gene>
<feature type="compositionally biased region" description="Basic and acidic residues" evidence="1">
    <location>
        <begin position="338"/>
        <end position="353"/>
    </location>
</feature>
<dbReference type="Proteomes" id="UP000800036">
    <property type="component" value="Unassembled WGS sequence"/>
</dbReference>
<dbReference type="AlphaFoldDB" id="A0A6A5VDI7"/>
<proteinExistence type="predicted"/>
<keyword evidence="3" id="KW-1185">Reference proteome</keyword>
<sequence length="405" mass="43958">MAHQVMPQQVQHDHPASRVSAPVWQTNGLPRDVNGDSAAPAVDQYPSAAPLTGTSAPSGAYHSMMASTANAYAYSLNHGLPMASPMIVPNTDFHGGAHSHFDCSSMSEGRPTVVKSERSFMDGQSWPLPMQQSIMLQPGGATEGSDMNAGASSSSPRSSYFSEPSDCDTTFSPRPTLGEMNANSTWAGNVPASPVQIKQSSSQENSPRFPPSITYPSNADMGAVMAFHSATYGNRAFVQQSRNGSFGLQIGQLSFPWTGSMGQNENLGMTAWNHSAYPPPQRPTPQGYYAQNFAVPFLQHTTDAESTIRAGTTAQTIEQGREAQPNLDRQVVQSSGRPADEQRQRERENEILKSGKAAGLTYKEIKLQIGPEAPAESTLRGRWRAMSKQRKDRVRKPVWKSQDVR</sequence>
<dbReference type="EMBL" id="ML976670">
    <property type="protein sequence ID" value="KAF1975563.1"/>
    <property type="molecule type" value="Genomic_DNA"/>
</dbReference>
<feature type="compositionally biased region" description="Polar residues" evidence="1">
    <location>
        <begin position="196"/>
        <end position="206"/>
    </location>
</feature>
<feature type="region of interest" description="Disordered" evidence="1">
    <location>
        <begin position="1"/>
        <end position="29"/>
    </location>
</feature>
<feature type="compositionally biased region" description="Basic residues" evidence="1">
    <location>
        <begin position="381"/>
        <end position="398"/>
    </location>
</feature>
<evidence type="ECO:0000256" key="1">
    <source>
        <dbReference type="SAM" id="MobiDB-lite"/>
    </source>
</evidence>
<feature type="region of interest" description="Disordered" evidence="1">
    <location>
        <begin position="370"/>
        <end position="405"/>
    </location>
</feature>
<dbReference type="OrthoDB" id="3439209at2759"/>
<protein>
    <submittedName>
        <fullName evidence="2">Uncharacterized protein</fullName>
    </submittedName>
</protein>
<accession>A0A6A5VDI7</accession>
<evidence type="ECO:0000313" key="2">
    <source>
        <dbReference type="EMBL" id="KAF1975563.1"/>
    </source>
</evidence>